<feature type="active site" evidence="6 7">
    <location>
        <position position="117"/>
    </location>
</feature>
<evidence type="ECO:0000256" key="3">
    <source>
        <dbReference type="ARBA" id="ARBA00022605"/>
    </source>
</evidence>
<dbReference type="InterPro" id="IPR058924">
    <property type="entry name" value="AGPR_dimerisation_dom"/>
</dbReference>
<dbReference type="PANTHER" id="PTHR32338:SF10">
    <property type="entry name" value="N-ACETYL-GAMMA-GLUTAMYL-PHOSPHATE REDUCTASE, CHLOROPLASTIC-RELATED"/>
    <property type="match status" value="1"/>
</dbReference>
<dbReference type="InterPro" id="IPR010136">
    <property type="entry name" value="AGPR_type-2"/>
</dbReference>
<dbReference type="EMBL" id="BAABRV010000001">
    <property type="protein sequence ID" value="GAA5532186.1"/>
    <property type="molecule type" value="Genomic_DNA"/>
</dbReference>
<dbReference type="CDD" id="cd23935">
    <property type="entry name" value="AGPR_2_C"/>
    <property type="match status" value="1"/>
</dbReference>
<dbReference type="InterPro" id="IPR050085">
    <property type="entry name" value="AGPR"/>
</dbReference>
<dbReference type="HAMAP" id="MF_01110">
    <property type="entry name" value="ArgC_type2"/>
    <property type="match status" value="1"/>
</dbReference>
<comment type="catalytic activity">
    <reaction evidence="6">
        <text>N-acetyl-L-glutamate 5-semialdehyde + phosphate + NADP(+) = N-acetyl-L-glutamyl 5-phosphate + NADPH + H(+)</text>
        <dbReference type="Rhea" id="RHEA:21588"/>
        <dbReference type="ChEBI" id="CHEBI:15378"/>
        <dbReference type="ChEBI" id="CHEBI:29123"/>
        <dbReference type="ChEBI" id="CHEBI:43474"/>
        <dbReference type="ChEBI" id="CHEBI:57783"/>
        <dbReference type="ChEBI" id="CHEBI:57936"/>
        <dbReference type="ChEBI" id="CHEBI:58349"/>
        <dbReference type="EC" id="1.2.1.38"/>
    </reaction>
</comment>
<dbReference type="Proteomes" id="UP001404956">
    <property type="component" value="Unassembled WGS sequence"/>
</dbReference>
<keyword evidence="10" id="KW-1185">Reference proteome</keyword>
<dbReference type="NCBIfam" id="TIGR01851">
    <property type="entry name" value="argC_other"/>
    <property type="match status" value="1"/>
</dbReference>
<reference evidence="9 10" key="1">
    <citation type="submission" date="2024-02" db="EMBL/GenBank/DDBJ databases">
        <title>Deinococcus aluminii NBRC 112889.</title>
        <authorList>
            <person name="Ichikawa N."/>
            <person name="Katano-Makiyama Y."/>
            <person name="Hidaka K."/>
        </authorList>
    </citation>
    <scope>NUCLEOTIDE SEQUENCE [LARGE SCALE GENOMIC DNA]</scope>
    <source>
        <strain evidence="9 10">NBRC 112889</strain>
    </source>
</reference>
<evidence type="ECO:0000256" key="5">
    <source>
        <dbReference type="ARBA" id="ARBA00023002"/>
    </source>
</evidence>
<comment type="similarity">
    <text evidence="6">Belongs to the NAGSA dehydrogenase family. Type 2 subfamily.</text>
</comment>
<evidence type="ECO:0000313" key="10">
    <source>
        <dbReference type="Proteomes" id="UP001404956"/>
    </source>
</evidence>
<keyword evidence="2 6" id="KW-0055">Arginine biosynthesis</keyword>
<comment type="function">
    <text evidence="6">Catalyzes the NADPH-dependent reduction of N-acetyl-5-glutamyl phosphate to yield N-acetyl-L-glutamate 5-semialdehyde.</text>
</comment>
<keyword evidence="1 6" id="KW-0963">Cytoplasm</keyword>
<keyword evidence="3 6" id="KW-0028">Amino-acid biosynthesis</keyword>
<comment type="caution">
    <text evidence="9">The sequence shown here is derived from an EMBL/GenBank/DDBJ whole genome shotgun (WGS) entry which is preliminary data.</text>
</comment>
<dbReference type="Pfam" id="PF01118">
    <property type="entry name" value="Semialdhyde_dh"/>
    <property type="match status" value="1"/>
</dbReference>
<dbReference type="SUPFAM" id="SSF55347">
    <property type="entry name" value="Glyceraldehyde-3-phosphate dehydrogenase-like, C-terminal domain"/>
    <property type="match status" value="1"/>
</dbReference>
<dbReference type="RefSeq" id="WP_345451036.1">
    <property type="nucleotide sequence ID" value="NZ_BAABRV010000001.1"/>
</dbReference>
<evidence type="ECO:0000256" key="6">
    <source>
        <dbReference type="HAMAP-Rule" id="MF_01110"/>
    </source>
</evidence>
<keyword evidence="5 6" id="KW-0560">Oxidoreductase</keyword>
<sequence length="326" mass="34878">MTTPRIFIDGEAGTTGLQIRARLEGRGDLELLSIDPARRKDPEARRELLNAADIAILCLHDDVAREAVAMIENPATRVLDASSAHRTAEGWAYGFPELTPGSRAEIRAARFVSNPGCYATGAIALLRPLTDAALLPRDFPVSVQGFSGYSGGGRALVDANEGRANPDEPRHPMAGPFKSYALGLTHKHQPEMARHGGLKHAPLFTPHVGGWRQGMLVQIPLHLGALGVEAEALHAALAARYAGERFVRVMPFEHGQPADAILDPQPLNGTNRLELFVYASPNGDHALLVSRLDNLGKGASGAAVQNLDVMLGLEGAGHDYRVAEEV</sequence>
<evidence type="ECO:0000256" key="1">
    <source>
        <dbReference type="ARBA" id="ARBA00022490"/>
    </source>
</evidence>
<dbReference type="SUPFAM" id="SSF51735">
    <property type="entry name" value="NAD(P)-binding Rossmann-fold domains"/>
    <property type="match status" value="1"/>
</dbReference>
<dbReference type="CDD" id="cd17896">
    <property type="entry name" value="AGPR_2_N"/>
    <property type="match status" value="1"/>
</dbReference>
<dbReference type="InterPro" id="IPR000534">
    <property type="entry name" value="Semialdehyde_DH_NAD-bd"/>
</dbReference>
<evidence type="ECO:0000256" key="7">
    <source>
        <dbReference type="PROSITE-ProRule" id="PRU10010"/>
    </source>
</evidence>
<dbReference type="PANTHER" id="PTHR32338">
    <property type="entry name" value="N-ACETYL-GAMMA-GLUTAMYL-PHOSPHATE REDUCTASE, CHLOROPLASTIC-RELATED-RELATED"/>
    <property type="match status" value="1"/>
</dbReference>
<accession>A0ABP9X9X4</accession>
<keyword evidence="4 6" id="KW-0521">NADP</keyword>
<dbReference type="Pfam" id="PF22698">
    <property type="entry name" value="Semialdhyde_dhC_1"/>
    <property type="match status" value="1"/>
</dbReference>
<proteinExistence type="inferred from homology"/>
<evidence type="ECO:0000256" key="4">
    <source>
        <dbReference type="ARBA" id="ARBA00022857"/>
    </source>
</evidence>
<comment type="subcellular location">
    <subcellularLocation>
        <location evidence="6">Cytoplasm</location>
    </subcellularLocation>
</comment>
<dbReference type="Gene3D" id="3.30.360.10">
    <property type="entry name" value="Dihydrodipicolinate Reductase, domain 2"/>
    <property type="match status" value="1"/>
</dbReference>
<dbReference type="EC" id="1.2.1.38" evidence="6"/>
<dbReference type="Gene3D" id="3.40.50.720">
    <property type="entry name" value="NAD(P)-binding Rossmann-like Domain"/>
    <property type="match status" value="1"/>
</dbReference>
<name>A0ABP9X9X4_9DEIO</name>
<comment type="pathway">
    <text evidence="6">Amino-acid biosynthesis; L-arginine biosynthesis; N(2)-acetyl-L-ornithine from L-glutamate: step 3/4.</text>
</comment>
<evidence type="ECO:0000313" key="9">
    <source>
        <dbReference type="EMBL" id="GAA5532186.1"/>
    </source>
</evidence>
<dbReference type="InterPro" id="IPR023013">
    <property type="entry name" value="AGPR_AS"/>
</dbReference>
<dbReference type="PROSITE" id="PS01224">
    <property type="entry name" value="ARGC"/>
    <property type="match status" value="1"/>
</dbReference>
<feature type="domain" description="Semialdehyde dehydrogenase NAD-binding" evidence="8">
    <location>
        <begin position="5"/>
        <end position="106"/>
    </location>
</feature>
<evidence type="ECO:0000259" key="8">
    <source>
        <dbReference type="SMART" id="SM00859"/>
    </source>
</evidence>
<gene>
    <name evidence="6 9" type="primary">argC</name>
    <name evidence="9" type="ORF">Dalu01_00567</name>
</gene>
<dbReference type="InterPro" id="IPR036291">
    <property type="entry name" value="NAD(P)-bd_dom_sf"/>
</dbReference>
<evidence type="ECO:0000256" key="2">
    <source>
        <dbReference type="ARBA" id="ARBA00022571"/>
    </source>
</evidence>
<protein>
    <recommendedName>
        <fullName evidence="6">N-acetyl-gamma-glutamyl-phosphate reductase</fullName>
        <shortName evidence="6">AGPR</shortName>
        <ecNumber evidence="6">1.2.1.38</ecNumber>
    </recommendedName>
    <alternativeName>
        <fullName evidence="6">N-acetyl-glutamate semialdehyde dehydrogenase</fullName>
        <shortName evidence="6">NAGSA dehydrogenase</shortName>
    </alternativeName>
</protein>
<organism evidence="9 10">
    <name type="scientific">Deinococcus aluminii</name>
    <dbReference type="NCBI Taxonomy" id="1656885"/>
    <lineage>
        <taxon>Bacteria</taxon>
        <taxon>Thermotogati</taxon>
        <taxon>Deinococcota</taxon>
        <taxon>Deinococci</taxon>
        <taxon>Deinococcales</taxon>
        <taxon>Deinococcaceae</taxon>
        <taxon>Deinococcus</taxon>
    </lineage>
</organism>
<dbReference type="SMART" id="SM00859">
    <property type="entry name" value="Semialdhyde_dh"/>
    <property type="match status" value="1"/>
</dbReference>